<geneLocation type="plasmid" evidence="1 2">
    <name>pR24_1</name>
</geneLocation>
<reference evidence="1" key="1">
    <citation type="submission" date="2022-08" db="EMBL/GenBank/DDBJ databases">
        <title>Microvirga terrae sp. nov., isolated from soil.</title>
        <authorList>
            <person name="Kim K.H."/>
            <person name="Seo Y.L."/>
            <person name="Kim J.M."/>
            <person name="Lee J.K."/>
            <person name="Han D.M."/>
            <person name="Jeon C.O."/>
        </authorList>
    </citation>
    <scope>NUCLEOTIDE SEQUENCE</scope>
    <source>
        <strain evidence="1">R24</strain>
        <plasmid evidence="1">pR24_1</plasmid>
    </source>
</reference>
<dbReference type="SUPFAM" id="SSF53474">
    <property type="entry name" value="alpha/beta-Hydrolases"/>
    <property type="match status" value="1"/>
</dbReference>
<dbReference type="Proteomes" id="UP001017257">
    <property type="component" value="Plasmid pR24_1"/>
</dbReference>
<dbReference type="InterPro" id="IPR029058">
    <property type="entry name" value="AB_hydrolase_fold"/>
</dbReference>
<dbReference type="EMBL" id="CP102846">
    <property type="protein sequence ID" value="UVF22310.1"/>
    <property type="molecule type" value="Genomic_DNA"/>
</dbReference>
<evidence type="ECO:0000313" key="1">
    <source>
        <dbReference type="EMBL" id="UVF22310.1"/>
    </source>
</evidence>
<proteinExistence type="predicted"/>
<keyword evidence="1" id="KW-0614">Plasmid</keyword>
<dbReference type="RefSeq" id="WP_173945165.1">
    <property type="nucleotide sequence ID" value="NZ_CP102846.1"/>
</dbReference>
<sequence length="301" mass="32494">MKAEFPVWNPWLWPVLAATYAGEAALHTLSRSMTASPAEPVGPEPAWATPHAVRLDLPSLRVREFSHRAGRVPTLVVAPFALHGAALADFAPGHSLVESLLGEGLDGICVVECKSAIPSMRFLSIDNYLADLMVVVQELGGLVNFIGLCQGGWLSLMFAARFPQMIHSMALAGSPVDLAAPSAMVAGTRATAPEFFEGLVRSGDGLILGQRALDLWGVVSPDPAAAAEVLQVGQNALEDLFERYRQWHQWTVNLPGSFYLEVVEHLFRRNELARGEFRALGQVADLSSVKAPLFLLASTTM</sequence>
<evidence type="ECO:0000313" key="2">
    <source>
        <dbReference type="Proteomes" id="UP001017257"/>
    </source>
</evidence>
<protein>
    <submittedName>
        <fullName evidence="1">Poly(3-hydroxyalkanoate) synthetase</fullName>
    </submittedName>
</protein>
<dbReference type="Gene3D" id="3.40.50.1820">
    <property type="entry name" value="alpha/beta hydrolase"/>
    <property type="match status" value="1"/>
</dbReference>
<gene>
    <name evidence="1" type="ORF">HPT29_026890</name>
</gene>
<name>A0ABY5RYH3_9HYPH</name>
<dbReference type="InterPro" id="IPR051321">
    <property type="entry name" value="PHA/PHB_synthase"/>
</dbReference>
<keyword evidence="2" id="KW-1185">Reference proteome</keyword>
<accession>A0ABY5RYH3</accession>
<dbReference type="PANTHER" id="PTHR36837:SF2">
    <property type="entry name" value="POLY(3-HYDROXYALKANOATE) POLYMERASE SUBUNIT PHAC"/>
    <property type="match status" value="1"/>
</dbReference>
<organism evidence="1 2">
    <name type="scientific">Microvirga terrae</name>
    <dbReference type="NCBI Taxonomy" id="2740529"/>
    <lineage>
        <taxon>Bacteria</taxon>
        <taxon>Pseudomonadati</taxon>
        <taxon>Pseudomonadota</taxon>
        <taxon>Alphaproteobacteria</taxon>
        <taxon>Hyphomicrobiales</taxon>
        <taxon>Methylobacteriaceae</taxon>
        <taxon>Microvirga</taxon>
    </lineage>
</organism>
<dbReference type="PANTHER" id="PTHR36837">
    <property type="entry name" value="POLY(3-HYDROXYALKANOATE) POLYMERASE SUBUNIT PHAC"/>
    <property type="match status" value="1"/>
</dbReference>